<feature type="domain" description="ABC transmembrane type-2" evidence="6">
    <location>
        <begin position="116"/>
        <end position="341"/>
    </location>
</feature>
<organism evidence="7 8">
    <name type="scientific">Corallococcus macrosporus DSM 14697</name>
    <dbReference type="NCBI Taxonomy" id="1189310"/>
    <lineage>
        <taxon>Bacteria</taxon>
        <taxon>Pseudomonadati</taxon>
        <taxon>Myxococcota</taxon>
        <taxon>Myxococcia</taxon>
        <taxon>Myxococcales</taxon>
        <taxon>Cystobacterineae</taxon>
        <taxon>Myxococcaceae</taxon>
        <taxon>Corallococcus</taxon>
    </lineage>
</organism>
<dbReference type="PROSITE" id="PS51012">
    <property type="entry name" value="ABC_TM2"/>
    <property type="match status" value="1"/>
</dbReference>
<comment type="subcellular location">
    <subcellularLocation>
        <location evidence="1">Membrane</location>
        <topology evidence="1">Multi-pass membrane protein</topology>
    </subcellularLocation>
</comment>
<accession>A0A250JR44</accession>
<keyword evidence="8" id="KW-1185">Reference proteome</keyword>
<dbReference type="EMBL" id="CP022203">
    <property type="protein sequence ID" value="ATB46128.1"/>
    <property type="molecule type" value="Genomic_DNA"/>
</dbReference>
<dbReference type="Proteomes" id="UP000217343">
    <property type="component" value="Chromosome"/>
</dbReference>
<dbReference type="InterPro" id="IPR052902">
    <property type="entry name" value="ABC-2_transporter"/>
</dbReference>
<dbReference type="PANTHER" id="PTHR43027:SF2">
    <property type="entry name" value="TRANSPORT PERMEASE PROTEIN"/>
    <property type="match status" value="1"/>
</dbReference>
<evidence type="ECO:0000313" key="8">
    <source>
        <dbReference type="Proteomes" id="UP000217343"/>
    </source>
</evidence>
<sequence>MSALGQLVLMRLRMVMRQPEVVFWTFVFPVVTTLFLGLAFRNDALGPVRVAVADGAGAQALVAKLEGVPELSAEVADEVSARRRLARGQLSLVLLPGAVPEALVDPSQPEGRTARLLVAQALAAPEGTPAPEVMKATPVSEPGNRYVDFLIPGLLGLSLMSSSLWVVAGSLVAMRGGKLLKRLAATPMRRSHFFMSYLLARVGFALAEILFFCAFARWLFSVPMFGSYFTLTLVGLAGAMCFASVGVLVATRARTEEAVGGLVNLVSLPMMFVSGVFFASGNFPSWLQPVIRALPLTAINDSLRAVMLEGAGLASLGPPMLVLAVWTVVPLVLALRWFRWT</sequence>
<evidence type="ECO:0000256" key="5">
    <source>
        <dbReference type="SAM" id="Phobius"/>
    </source>
</evidence>
<dbReference type="KEGG" id="mmas:MYMAC_001720"/>
<evidence type="ECO:0000259" key="6">
    <source>
        <dbReference type="PROSITE" id="PS51012"/>
    </source>
</evidence>
<dbReference type="AlphaFoldDB" id="A0A250JR44"/>
<gene>
    <name evidence="7" type="ORF">MYMAC_001720</name>
</gene>
<name>A0A250JR44_9BACT</name>
<evidence type="ECO:0000256" key="2">
    <source>
        <dbReference type="ARBA" id="ARBA00022692"/>
    </source>
</evidence>
<feature type="transmembrane region" description="Helical" evidence="5">
    <location>
        <begin position="316"/>
        <end position="338"/>
    </location>
</feature>
<feature type="transmembrane region" description="Helical" evidence="5">
    <location>
        <begin position="262"/>
        <end position="280"/>
    </location>
</feature>
<evidence type="ECO:0000313" key="7">
    <source>
        <dbReference type="EMBL" id="ATB46128.1"/>
    </source>
</evidence>
<dbReference type="InterPro" id="IPR047817">
    <property type="entry name" value="ABC2_TM_bact-type"/>
</dbReference>
<reference evidence="7 8" key="1">
    <citation type="submission" date="2017-06" db="EMBL/GenBank/DDBJ databases">
        <title>Sequencing and comparative analysis of myxobacterial genomes.</title>
        <authorList>
            <person name="Rupp O."/>
            <person name="Goesmann A."/>
            <person name="Sogaard-Andersen L."/>
        </authorList>
    </citation>
    <scope>NUCLEOTIDE SEQUENCE [LARGE SCALE GENOMIC DNA]</scope>
    <source>
        <strain evidence="7 8">DSM 14697</strain>
    </source>
</reference>
<protein>
    <submittedName>
        <fullName evidence="7">ABC transporter permease</fullName>
    </submittedName>
</protein>
<keyword evidence="2 5" id="KW-0812">Transmembrane</keyword>
<keyword evidence="3 5" id="KW-1133">Transmembrane helix</keyword>
<feature type="transmembrane region" description="Helical" evidence="5">
    <location>
        <begin position="194"/>
        <end position="220"/>
    </location>
</feature>
<dbReference type="GO" id="GO:0016020">
    <property type="term" value="C:membrane"/>
    <property type="evidence" value="ECO:0007669"/>
    <property type="project" value="UniProtKB-SubCell"/>
</dbReference>
<feature type="transmembrane region" description="Helical" evidence="5">
    <location>
        <begin position="21"/>
        <end position="40"/>
    </location>
</feature>
<dbReference type="Pfam" id="PF12698">
    <property type="entry name" value="ABC2_membrane_3"/>
    <property type="match status" value="1"/>
</dbReference>
<dbReference type="InterPro" id="IPR013525">
    <property type="entry name" value="ABC2_TM"/>
</dbReference>
<evidence type="ECO:0000256" key="4">
    <source>
        <dbReference type="ARBA" id="ARBA00023136"/>
    </source>
</evidence>
<dbReference type="RefSeq" id="WP_095957722.1">
    <property type="nucleotide sequence ID" value="NZ_CP022203.1"/>
</dbReference>
<dbReference type="OrthoDB" id="9778589at2"/>
<feature type="transmembrane region" description="Helical" evidence="5">
    <location>
        <begin position="149"/>
        <end position="173"/>
    </location>
</feature>
<evidence type="ECO:0000256" key="1">
    <source>
        <dbReference type="ARBA" id="ARBA00004141"/>
    </source>
</evidence>
<keyword evidence="4 5" id="KW-0472">Membrane</keyword>
<dbReference type="PANTHER" id="PTHR43027">
    <property type="entry name" value="DOXORUBICIN RESISTANCE ABC TRANSPORTER PERMEASE PROTEIN DRRC-RELATED"/>
    <property type="match status" value="1"/>
</dbReference>
<feature type="transmembrane region" description="Helical" evidence="5">
    <location>
        <begin position="226"/>
        <end position="250"/>
    </location>
</feature>
<evidence type="ECO:0000256" key="3">
    <source>
        <dbReference type="ARBA" id="ARBA00022989"/>
    </source>
</evidence>
<dbReference type="GO" id="GO:0140359">
    <property type="term" value="F:ABC-type transporter activity"/>
    <property type="evidence" value="ECO:0007669"/>
    <property type="project" value="InterPro"/>
</dbReference>
<proteinExistence type="predicted"/>